<accession>A0ABP8MM16</accession>
<organism evidence="9 10">
    <name type="scientific">Nibrella saemangeumensis</name>
    <dbReference type="NCBI Taxonomy" id="1084526"/>
    <lineage>
        <taxon>Bacteria</taxon>
        <taxon>Pseudomonadati</taxon>
        <taxon>Bacteroidota</taxon>
        <taxon>Cytophagia</taxon>
        <taxon>Cytophagales</taxon>
        <taxon>Spirosomataceae</taxon>
        <taxon>Nibrella</taxon>
    </lineage>
</organism>
<dbReference type="InterPro" id="IPR027417">
    <property type="entry name" value="P-loop_NTPase"/>
</dbReference>
<evidence type="ECO:0000256" key="6">
    <source>
        <dbReference type="HAMAP-Rule" id="MF_00065"/>
    </source>
</evidence>
<keyword evidence="3 6" id="KW-0808">Transferase</keyword>
<comment type="similarity">
    <text evidence="6 7">Belongs to the APS kinase family.</text>
</comment>
<evidence type="ECO:0000256" key="4">
    <source>
        <dbReference type="ARBA" id="ARBA00022741"/>
    </source>
</evidence>
<evidence type="ECO:0000313" key="10">
    <source>
        <dbReference type="Proteomes" id="UP001501175"/>
    </source>
</evidence>
<evidence type="ECO:0000256" key="7">
    <source>
        <dbReference type="RuleBase" id="RU004347"/>
    </source>
</evidence>
<feature type="active site" description="Phosphoserine intermediate" evidence="6">
    <location>
        <position position="108"/>
    </location>
</feature>
<dbReference type="InterPro" id="IPR059117">
    <property type="entry name" value="APS_kinase_dom"/>
</dbReference>
<evidence type="ECO:0000313" key="9">
    <source>
        <dbReference type="EMBL" id="GAA4452734.1"/>
    </source>
</evidence>
<evidence type="ECO:0000259" key="8">
    <source>
        <dbReference type="Pfam" id="PF01583"/>
    </source>
</evidence>
<evidence type="ECO:0000256" key="1">
    <source>
        <dbReference type="ARBA" id="ARBA00001823"/>
    </source>
</evidence>
<comment type="catalytic activity">
    <reaction evidence="1 6 7">
        <text>adenosine 5'-phosphosulfate + ATP = 3'-phosphoadenylyl sulfate + ADP + H(+)</text>
        <dbReference type="Rhea" id="RHEA:24152"/>
        <dbReference type="ChEBI" id="CHEBI:15378"/>
        <dbReference type="ChEBI" id="CHEBI:30616"/>
        <dbReference type="ChEBI" id="CHEBI:58243"/>
        <dbReference type="ChEBI" id="CHEBI:58339"/>
        <dbReference type="ChEBI" id="CHEBI:456216"/>
        <dbReference type="EC" id="2.7.1.25"/>
    </reaction>
</comment>
<dbReference type="PANTHER" id="PTHR42700:SF1">
    <property type="entry name" value="SULFATE ADENYLYLTRANSFERASE"/>
    <property type="match status" value="1"/>
</dbReference>
<evidence type="ECO:0000256" key="5">
    <source>
        <dbReference type="ARBA" id="ARBA00022840"/>
    </source>
</evidence>
<comment type="function">
    <text evidence="6 7">Catalyzes the synthesis of activated sulfate.</text>
</comment>
<dbReference type="Pfam" id="PF01583">
    <property type="entry name" value="APS_kinase"/>
    <property type="match status" value="1"/>
</dbReference>
<dbReference type="RefSeq" id="WP_345242454.1">
    <property type="nucleotide sequence ID" value="NZ_BAABHD010000022.1"/>
</dbReference>
<feature type="domain" description="APS kinase" evidence="8">
    <location>
        <begin position="28"/>
        <end position="176"/>
    </location>
</feature>
<name>A0ABP8MM16_9BACT</name>
<dbReference type="InterPro" id="IPR002891">
    <property type="entry name" value="APS"/>
</dbReference>
<dbReference type="NCBIfam" id="NF003013">
    <property type="entry name" value="PRK03846.1"/>
    <property type="match status" value="1"/>
</dbReference>
<dbReference type="HAMAP" id="MF_00065">
    <property type="entry name" value="Adenylyl_sulf_kinase"/>
    <property type="match status" value="1"/>
</dbReference>
<dbReference type="CDD" id="cd02027">
    <property type="entry name" value="APSK"/>
    <property type="match status" value="1"/>
</dbReference>
<dbReference type="Proteomes" id="UP001501175">
    <property type="component" value="Unassembled WGS sequence"/>
</dbReference>
<reference evidence="10" key="1">
    <citation type="journal article" date="2019" name="Int. J. Syst. Evol. Microbiol.">
        <title>The Global Catalogue of Microorganisms (GCM) 10K type strain sequencing project: providing services to taxonomists for standard genome sequencing and annotation.</title>
        <authorList>
            <consortium name="The Broad Institute Genomics Platform"/>
            <consortium name="The Broad Institute Genome Sequencing Center for Infectious Disease"/>
            <person name="Wu L."/>
            <person name="Ma J."/>
        </authorList>
    </citation>
    <scope>NUCLEOTIDE SEQUENCE [LARGE SCALE GENOMIC DNA]</scope>
    <source>
        <strain evidence="10">JCM 17927</strain>
    </source>
</reference>
<dbReference type="NCBIfam" id="TIGR00455">
    <property type="entry name" value="apsK"/>
    <property type="match status" value="1"/>
</dbReference>
<comment type="pathway">
    <text evidence="6 7">Sulfur metabolism; hydrogen sulfide biosynthesis; sulfite from sulfate: step 2/3.</text>
</comment>
<feature type="binding site" evidence="6">
    <location>
        <begin position="34"/>
        <end position="41"/>
    </location>
    <ligand>
        <name>ATP</name>
        <dbReference type="ChEBI" id="CHEBI:30616"/>
    </ligand>
</feature>
<proteinExistence type="inferred from homology"/>
<dbReference type="InterPro" id="IPR050512">
    <property type="entry name" value="Sulf_AdTrans/APS_kinase"/>
</dbReference>
<protein>
    <recommendedName>
        <fullName evidence="2 6">Adenylyl-sulfate kinase</fullName>
        <ecNumber evidence="2 6">2.7.1.25</ecNumber>
    </recommendedName>
    <alternativeName>
        <fullName evidence="6">APS kinase</fullName>
    </alternativeName>
    <alternativeName>
        <fullName evidence="6">ATP adenosine-5'-phosphosulfate 3'-phosphotransferase</fullName>
    </alternativeName>
    <alternativeName>
        <fullName evidence="6">Adenosine-5'-phosphosulfate kinase</fullName>
    </alternativeName>
</protein>
<dbReference type="Gene3D" id="3.40.50.300">
    <property type="entry name" value="P-loop containing nucleotide triphosphate hydrolases"/>
    <property type="match status" value="1"/>
</dbReference>
<comment type="caution">
    <text evidence="9">The sequence shown here is derived from an EMBL/GenBank/DDBJ whole genome shotgun (WGS) entry which is preliminary data.</text>
</comment>
<dbReference type="SUPFAM" id="SSF52540">
    <property type="entry name" value="P-loop containing nucleoside triphosphate hydrolases"/>
    <property type="match status" value="1"/>
</dbReference>
<dbReference type="PANTHER" id="PTHR42700">
    <property type="entry name" value="SULFATE ADENYLYLTRANSFERASE"/>
    <property type="match status" value="1"/>
</dbReference>
<evidence type="ECO:0000256" key="3">
    <source>
        <dbReference type="ARBA" id="ARBA00022679"/>
    </source>
</evidence>
<keyword evidence="6" id="KW-0597">Phosphoprotein</keyword>
<dbReference type="GO" id="GO:0016301">
    <property type="term" value="F:kinase activity"/>
    <property type="evidence" value="ECO:0007669"/>
    <property type="project" value="UniProtKB-KW"/>
</dbReference>
<evidence type="ECO:0000256" key="2">
    <source>
        <dbReference type="ARBA" id="ARBA00012121"/>
    </source>
</evidence>
<keyword evidence="4 6" id="KW-0547">Nucleotide-binding</keyword>
<keyword evidence="10" id="KW-1185">Reference proteome</keyword>
<keyword evidence="6 7" id="KW-0418">Kinase</keyword>
<dbReference type="EC" id="2.7.1.25" evidence="2 6"/>
<sequence>MMSSDSILLIESHVSYAQRKAAMMQEPRLIWLTGLSGSGKSTLALRLEHYLFCRGYKVCILDGDNIRNGLCNDLGFSEEDREENLRRVGETAKLMLDAGLIVIAAFISPYEAGRNAIRNKAGLDRFIEVYVNCTIEACVNRDVKGLYARARNGIIPDFTGISAPYEPPTAPDVVVDTVEESIDESLLKIIQFLESKVELVDRVPVMLPQ</sequence>
<dbReference type="EMBL" id="BAABHD010000022">
    <property type="protein sequence ID" value="GAA4452734.1"/>
    <property type="molecule type" value="Genomic_DNA"/>
</dbReference>
<gene>
    <name evidence="6 9" type="primary">cysC</name>
    <name evidence="9" type="ORF">GCM10023189_16620</name>
</gene>
<keyword evidence="5 6" id="KW-0067">ATP-binding</keyword>